<keyword evidence="2" id="KW-0472">Membrane</keyword>
<gene>
    <name evidence="5" type="ORF">E6K79_02275</name>
</gene>
<dbReference type="InterPro" id="IPR000184">
    <property type="entry name" value="Bac_surfAg_D15"/>
</dbReference>
<evidence type="ECO:0000256" key="3">
    <source>
        <dbReference type="SAM" id="SignalP"/>
    </source>
</evidence>
<evidence type="ECO:0000313" key="6">
    <source>
        <dbReference type="Proteomes" id="UP000317691"/>
    </source>
</evidence>
<dbReference type="Pfam" id="PF01103">
    <property type="entry name" value="Omp85"/>
    <property type="match status" value="1"/>
</dbReference>
<dbReference type="AlphaFoldDB" id="A0A538TT06"/>
<feature type="domain" description="Bacterial surface antigen (D15)" evidence="4">
    <location>
        <begin position="413"/>
        <end position="600"/>
    </location>
</feature>
<comment type="caution">
    <text evidence="5">The sequence shown here is derived from an EMBL/GenBank/DDBJ whole genome shotgun (WGS) entry which is preliminary data.</text>
</comment>
<evidence type="ECO:0000313" key="5">
    <source>
        <dbReference type="EMBL" id="TMQ66752.1"/>
    </source>
</evidence>
<protein>
    <recommendedName>
        <fullName evidence="4">Bacterial surface antigen (D15) domain-containing protein</fullName>
    </recommendedName>
</protein>
<proteinExistence type="predicted"/>
<evidence type="ECO:0000256" key="2">
    <source>
        <dbReference type="ARBA" id="ARBA00023136"/>
    </source>
</evidence>
<reference evidence="5 6" key="1">
    <citation type="journal article" date="2019" name="Nat. Microbiol.">
        <title>Mediterranean grassland soil C-N compound turnover is dependent on rainfall and depth, and is mediated by genomically divergent microorganisms.</title>
        <authorList>
            <person name="Diamond S."/>
            <person name="Andeer P.F."/>
            <person name="Li Z."/>
            <person name="Crits-Christoph A."/>
            <person name="Burstein D."/>
            <person name="Anantharaman K."/>
            <person name="Lane K.R."/>
            <person name="Thomas B.C."/>
            <person name="Pan C."/>
            <person name="Northen T.R."/>
            <person name="Banfield J.F."/>
        </authorList>
    </citation>
    <scope>NUCLEOTIDE SEQUENCE [LARGE SCALE GENOMIC DNA]</scope>
    <source>
        <strain evidence="5">WS_9</strain>
    </source>
</reference>
<dbReference type="Gene3D" id="3.10.20.310">
    <property type="entry name" value="membrane protein fhac"/>
    <property type="match status" value="1"/>
</dbReference>
<feature type="chain" id="PRO_5022142643" description="Bacterial surface antigen (D15) domain-containing protein" evidence="3">
    <location>
        <begin position="36"/>
        <end position="627"/>
    </location>
</feature>
<sequence>MRRARLLGLDWVLAAIAATATFAAAAALTATAALAAPSSGDGPLRDPAPKFALSVAGIPDSLLREEGPDPFARLWDRVELESLAGRIRDRLLLVGRYDATVTLAIVSGSGTAPGAARISLDPVDRTGGVGGAVPHTPSAPSTPPMGASAHVVAVVAGGVPAGLSDPARSFERGARGDAGPSGIAAGIAAVRDDAVALGRYAAAVSVDSVVAVGGEVRVHLSIDPGPPVLLEGLEIPGAIATRPGAAAAIAGLKPGRRITPSLLADARERLIGSDLFASVGEVRVVPGREPGRARVLIPVEEQSVSHFEGALGVTQDGGLTGLVDLGLGNIAGSGRTAGARWAGLGKGRAAYALRYREPALLGKPIDGSFSLDADVADSLFTQTRWALALGGRPASHARGSLAFARSGTVYAGIGRGSSDTWSVIGRIEWQGLSPMANPTSGLAAALETESGNRTERYPGIPEARRGLLRGKASLASAASLGGPRVLYGSVRAERVTLGAGDFPADELRYVGGSEGLRGHRDRAFAGNSLLVFNLEQRWITDQHGGRAYFFFDAARHALDAPVTAGVAGGVGAAASLARTELSTGWDLGYGAGLRTRMASGVAGLELGLAPGAALREATIHVRYASSW</sequence>
<organism evidence="5 6">
    <name type="scientific">Eiseniibacteriota bacterium</name>
    <dbReference type="NCBI Taxonomy" id="2212470"/>
    <lineage>
        <taxon>Bacteria</taxon>
        <taxon>Candidatus Eiseniibacteriota</taxon>
    </lineage>
</organism>
<name>A0A538TT06_UNCEI</name>
<feature type="signal peptide" evidence="3">
    <location>
        <begin position="1"/>
        <end position="35"/>
    </location>
</feature>
<dbReference type="Gene3D" id="2.40.160.50">
    <property type="entry name" value="membrane protein fhac: a member of the omp85/tpsb transporter family"/>
    <property type="match status" value="1"/>
</dbReference>
<dbReference type="EMBL" id="VBOZ01000008">
    <property type="protein sequence ID" value="TMQ66752.1"/>
    <property type="molecule type" value="Genomic_DNA"/>
</dbReference>
<dbReference type="Proteomes" id="UP000317691">
    <property type="component" value="Unassembled WGS sequence"/>
</dbReference>
<dbReference type="GO" id="GO:0019867">
    <property type="term" value="C:outer membrane"/>
    <property type="evidence" value="ECO:0007669"/>
    <property type="project" value="InterPro"/>
</dbReference>
<accession>A0A538TT06</accession>
<evidence type="ECO:0000259" key="4">
    <source>
        <dbReference type="Pfam" id="PF01103"/>
    </source>
</evidence>
<evidence type="ECO:0000256" key="1">
    <source>
        <dbReference type="ARBA" id="ARBA00004370"/>
    </source>
</evidence>
<comment type="subcellular location">
    <subcellularLocation>
        <location evidence="1">Membrane</location>
    </subcellularLocation>
</comment>
<keyword evidence="3" id="KW-0732">Signal</keyword>